<organism evidence="2 3">
    <name type="scientific">Vitis vinifera</name>
    <name type="common">Grape</name>
    <dbReference type="NCBI Taxonomy" id="29760"/>
    <lineage>
        <taxon>Eukaryota</taxon>
        <taxon>Viridiplantae</taxon>
        <taxon>Streptophyta</taxon>
        <taxon>Embryophyta</taxon>
        <taxon>Tracheophyta</taxon>
        <taxon>Spermatophyta</taxon>
        <taxon>Magnoliopsida</taxon>
        <taxon>eudicotyledons</taxon>
        <taxon>Gunneridae</taxon>
        <taxon>Pentapetalae</taxon>
        <taxon>rosids</taxon>
        <taxon>Vitales</taxon>
        <taxon>Vitaceae</taxon>
        <taxon>Viteae</taxon>
        <taxon>Vitis</taxon>
    </lineage>
</organism>
<dbReference type="AlphaFoldDB" id="A0A438GG31"/>
<evidence type="ECO:0000256" key="1">
    <source>
        <dbReference type="SAM" id="MobiDB-lite"/>
    </source>
</evidence>
<comment type="caution">
    <text evidence="2">The sequence shown here is derived from an EMBL/GenBank/DDBJ whole genome shotgun (WGS) entry which is preliminary data.</text>
</comment>
<evidence type="ECO:0000313" key="3">
    <source>
        <dbReference type="Proteomes" id="UP000288805"/>
    </source>
</evidence>
<dbReference type="Proteomes" id="UP000288805">
    <property type="component" value="Unassembled WGS sequence"/>
</dbReference>
<protein>
    <submittedName>
        <fullName evidence="2">Uncharacterized protein</fullName>
    </submittedName>
</protein>
<evidence type="ECO:0000313" key="2">
    <source>
        <dbReference type="EMBL" id="RVW71148.1"/>
    </source>
</evidence>
<reference evidence="2 3" key="1">
    <citation type="journal article" date="2018" name="PLoS Genet.">
        <title>Population sequencing reveals clonal diversity and ancestral inbreeding in the grapevine cultivar Chardonnay.</title>
        <authorList>
            <person name="Roach M.J."/>
            <person name="Johnson D.L."/>
            <person name="Bohlmann J."/>
            <person name="van Vuuren H.J."/>
            <person name="Jones S.J."/>
            <person name="Pretorius I.S."/>
            <person name="Schmidt S.A."/>
            <person name="Borneman A.R."/>
        </authorList>
    </citation>
    <scope>NUCLEOTIDE SEQUENCE [LARGE SCALE GENOMIC DNA]</scope>
    <source>
        <strain evidence="3">cv. Chardonnay</strain>
        <tissue evidence="2">Leaf</tissue>
    </source>
</reference>
<name>A0A438GG31_VITVI</name>
<dbReference type="EMBL" id="QGNW01000445">
    <property type="protein sequence ID" value="RVW71148.1"/>
    <property type="molecule type" value="Genomic_DNA"/>
</dbReference>
<gene>
    <name evidence="2" type="ORF">CK203_059853</name>
</gene>
<sequence>MRSLSARFDYNVVAIEERNDIFTLTFEGLMSSLCSHEQRMNKRINSTNLDQALQSRASTGGRGGQQGGRGHGRGGGRGGHNFNNEDEDPTQILLKKGLTLLSLKISHTYNVFDAKSMDIISQNVEQNCRMNKMSK</sequence>
<accession>A0A438GG31</accession>
<proteinExistence type="predicted"/>
<feature type="compositionally biased region" description="Gly residues" evidence="1">
    <location>
        <begin position="60"/>
        <end position="79"/>
    </location>
</feature>
<feature type="region of interest" description="Disordered" evidence="1">
    <location>
        <begin position="56"/>
        <end position="87"/>
    </location>
</feature>